<keyword evidence="2" id="KW-1133">Transmembrane helix</keyword>
<evidence type="ECO:0000313" key="4">
    <source>
        <dbReference type="Proteomes" id="UP001055101"/>
    </source>
</evidence>
<keyword evidence="2" id="KW-0472">Membrane</keyword>
<evidence type="ECO:0000256" key="2">
    <source>
        <dbReference type="SAM" id="Phobius"/>
    </source>
</evidence>
<protein>
    <submittedName>
        <fullName evidence="3">Uncharacterized protein</fullName>
    </submittedName>
</protein>
<reference evidence="3" key="2">
    <citation type="submission" date="2021-08" db="EMBL/GenBank/DDBJ databases">
        <authorList>
            <person name="Tani A."/>
            <person name="Ola A."/>
            <person name="Ogura Y."/>
            <person name="Katsura K."/>
            <person name="Hayashi T."/>
        </authorList>
    </citation>
    <scope>NUCLEOTIDE SEQUENCE</scope>
    <source>
        <strain evidence="3">DSM 23674</strain>
    </source>
</reference>
<reference evidence="3" key="1">
    <citation type="journal article" date="2021" name="Front. Microbiol.">
        <title>Comprehensive Comparative Genomics and Phenotyping of Methylobacterium Species.</title>
        <authorList>
            <person name="Alessa O."/>
            <person name="Ogura Y."/>
            <person name="Fujitani Y."/>
            <person name="Takami H."/>
            <person name="Hayashi T."/>
            <person name="Sahin N."/>
            <person name="Tani A."/>
        </authorList>
    </citation>
    <scope>NUCLEOTIDE SEQUENCE</scope>
    <source>
        <strain evidence="3">DSM 23674</strain>
    </source>
</reference>
<evidence type="ECO:0000256" key="1">
    <source>
        <dbReference type="SAM" id="MobiDB-lite"/>
    </source>
</evidence>
<comment type="caution">
    <text evidence="3">The sequence shown here is derived from an EMBL/GenBank/DDBJ whole genome shotgun (WGS) entry which is preliminary data.</text>
</comment>
<keyword evidence="2" id="KW-0812">Transmembrane</keyword>
<dbReference type="Proteomes" id="UP001055101">
    <property type="component" value="Unassembled WGS sequence"/>
</dbReference>
<feature type="region of interest" description="Disordered" evidence="1">
    <location>
        <begin position="73"/>
        <end position="111"/>
    </location>
</feature>
<organism evidence="3 4">
    <name type="scientific">Methylobacterium thuringiense</name>
    <dbReference type="NCBI Taxonomy" id="1003091"/>
    <lineage>
        <taxon>Bacteria</taxon>
        <taxon>Pseudomonadati</taxon>
        <taxon>Pseudomonadota</taxon>
        <taxon>Alphaproteobacteria</taxon>
        <taxon>Hyphomicrobiales</taxon>
        <taxon>Methylobacteriaceae</taxon>
        <taxon>Methylobacterium</taxon>
    </lineage>
</organism>
<gene>
    <name evidence="3" type="ORF">EKPJFOCH_3857</name>
</gene>
<accession>A0ABQ4TPQ9</accession>
<evidence type="ECO:0000313" key="3">
    <source>
        <dbReference type="EMBL" id="GJE57343.1"/>
    </source>
</evidence>
<sequence length="111" mass="12085">MPHWFSRTLWMALQGAIVVGFVLIEHQDAIALGRREQLGIAFIVGCGAAIAVTFLLTKGWDLSRAGLTWLHRSTRPRVHDREEPGSGTARLGGTGDRAGERPQLRQGGGIE</sequence>
<feature type="transmembrane region" description="Helical" evidence="2">
    <location>
        <begin position="9"/>
        <end position="26"/>
    </location>
</feature>
<feature type="transmembrane region" description="Helical" evidence="2">
    <location>
        <begin position="38"/>
        <end position="57"/>
    </location>
</feature>
<proteinExistence type="predicted"/>
<dbReference type="EMBL" id="BPRA01000021">
    <property type="protein sequence ID" value="GJE57343.1"/>
    <property type="molecule type" value="Genomic_DNA"/>
</dbReference>
<name>A0ABQ4TPQ9_9HYPH</name>
<keyword evidence="4" id="KW-1185">Reference proteome</keyword>